<comment type="pathway">
    <text evidence="1 8">Cofactor biosynthesis; (R)-pantothenate biosynthesis; (R)-pantothenate from (R)-pantoate and beta-alanine: step 1/1.</text>
</comment>
<sequence>MQRVHDIDNLQQTLTRARLEQKRIALVPTMGNLHQGHLDLVKAARDEADLVVTSIFVNPLQFGPSEDFDRYPRTLDSDCLKLMEAGCDVVFAPSVDTLYPNGQSGLTTVHVPGVSEGLCGARRPGHFDGVATVVSLLFHIVGPDVACFGEKDYQQLAVIRKMVHDLHLPIVIKGVPIAREPDGLALSSRNQYLTPEQREKAPRLADTLKAIKERLENGRPTSETITWGLQQLTELGFRPDYLELRDAATLSPLSETTRSAIVLVAAHLGETRLLDNLYVRLS</sequence>
<keyword evidence="3 8" id="KW-0436">Ligase</keyword>
<dbReference type="PANTHER" id="PTHR21299">
    <property type="entry name" value="CYTIDYLATE KINASE/PANTOATE-BETA-ALANINE LIGASE"/>
    <property type="match status" value="1"/>
</dbReference>
<evidence type="ECO:0000256" key="5">
    <source>
        <dbReference type="ARBA" id="ARBA00022741"/>
    </source>
</evidence>
<evidence type="ECO:0000313" key="10">
    <source>
        <dbReference type="Proteomes" id="UP001269375"/>
    </source>
</evidence>
<dbReference type="Pfam" id="PF02569">
    <property type="entry name" value="Pantoate_ligase"/>
    <property type="match status" value="1"/>
</dbReference>
<gene>
    <name evidence="8 9" type="primary">panC</name>
    <name evidence="9" type="ORF">QC825_13220</name>
</gene>
<feature type="binding site" evidence="8">
    <location>
        <position position="61"/>
    </location>
    <ligand>
        <name>beta-alanine</name>
        <dbReference type="ChEBI" id="CHEBI:57966"/>
    </ligand>
</feature>
<proteinExistence type="inferred from homology"/>
<dbReference type="GO" id="GO:0016874">
    <property type="term" value="F:ligase activity"/>
    <property type="evidence" value="ECO:0007669"/>
    <property type="project" value="UniProtKB-KW"/>
</dbReference>
<keyword evidence="4 8" id="KW-0566">Pantothenate biosynthesis</keyword>
<keyword evidence="8" id="KW-0963">Cytoplasm</keyword>
<evidence type="ECO:0000256" key="3">
    <source>
        <dbReference type="ARBA" id="ARBA00022598"/>
    </source>
</evidence>
<dbReference type="NCBIfam" id="TIGR00125">
    <property type="entry name" value="cyt_tran_rel"/>
    <property type="match status" value="1"/>
</dbReference>
<keyword evidence="10" id="KW-1185">Reference proteome</keyword>
<dbReference type="EMBL" id="JARWAO010000008">
    <property type="protein sequence ID" value="MDR5897031.1"/>
    <property type="molecule type" value="Genomic_DNA"/>
</dbReference>
<protein>
    <recommendedName>
        <fullName evidence="8">Pantothenate synthetase</fullName>
        <shortName evidence="8">PS</shortName>
        <ecNumber evidence="8">6.3.2.1</ecNumber>
    </recommendedName>
    <alternativeName>
        <fullName evidence="8">Pantoate--beta-alanine ligase</fullName>
    </alternativeName>
    <alternativeName>
        <fullName evidence="8">Pantoate-activating enzyme</fullName>
    </alternativeName>
</protein>
<dbReference type="InterPro" id="IPR042176">
    <property type="entry name" value="Pantoate_ligase_C"/>
</dbReference>
<evidence type="ECO:0000256" key="2">
    <source>
        <dbReference type="ARBA" id="ARBA00009256"/>
    </source>
</evidence>
<feature type="binding site" evidence="8">
    <location>
        <position position="155"/>
    </location>
    <ligand>
        <name>(R)-pantoate</name>
        <dbReference type="ChEBI" id="CHEBI:15980"/>
    </ligand>
</feature>
<dbReference type="HAMAP" id="MF_00158">
    <property type="entry name" value="PanC"/>
    <property type="match status" value="1"/>
</dbReference>
<feature type="binding site" evidence="8">
    <location>
        <begin position="30"/>
        <end position="37"/>
    </location>
    <ligand>
        <name>ATP</name>
        <dbReference type="ChEBI" id="CHEBI:30616"/>
    </ligand>
</feature>
<comment type="similarity">
    <text evidence="2 8">Belongs to the pantothenate synthetase family.</text>
</comment>
<organism evidence="9 10">
    <name type="scientific">Larsenimonas suaedae</name>
    <dbReference type="NCBI Taxonomy" id="1851019"/>
    <lineage>
        <taxon>Bacteria</taxon>
        <taxon>Pseudomonadati</taxon>
        <taxon>Pseudomonadota</taxon>
        <taxon>Gammaproteobacteria</taxon>
        <taxon>Oceanospirillales</taxon>
        <taxon>Halomonadaceae</taxon>
        <taxon>Larsenimonas</taxon>
    </lineage>
</organism>
<evidence type="ECO:0000256" key="7">
    <source>
        <dbReference type="ARBA" id="ARBA00048258"/>
    </source>
</evidence>
<name>A0ABU1GYB0_9GAMM</name>
<feature type="active site" description="Proton donor" evidence="8">
    <location>
        <position position="37"/>
    </location>
</feature>
<evidence type="ECO:0000256" key="4">
    <source>
        <dbReference type="ARBA" id="ARBA00022655"/>
    </source>
</evidence>
<dbReference type="InterPro" id="IPR003721">
    <property type="entry name" value="Pantoate_ligase"/>
</dbReference>
<accession>A0ABU1GYB0</accession>
<reference evidence="9 10" key="1">
    <citation type="submission" date="2023-04" db="EMBL/GenBank/DDBJ databases">
        <title>A long-awaited taxogenomic arrangement of the family Halomonadaceae.</title>
        <authorList>
            <person name="De La Haba R."/>
            <person name="Chuvochina M."/>
            <person name="Wittouck S."/>
            <person name="Arahal D.R."/>
            <person name="Sanchez-Porro C."/>
            <person name="Hugenholtz P."/>
            <person name="Ventosa A."/>
        </authorList>
    </citation>
    <scope>NUCLEOTIDE SEQUENCE [LARGE SCALE GENOMIC DNA]</scope>
    <source>
        <strain evidence="9 10">DSM 22428</strain>
    </source>
</reference>
<comment type="catalytic activity">
    <reaction evidence="7 8">
        <text>(R)-pantoate + beta-alanine + ATP = (R)-pantothenate + AMP + diphosphate + H(+)</text>
        <dbReference type="Rhea" id="RHEA:10912"/>
        <dbReference type="ChEBI" id="CHEBI:15378"/>
        <dbReference type="ChEBI" id="CHEBI:15980"/>
        <dbReference type="ChEBI" id="CHEBI:29032"/>
        <dbReference type="ChEBI" id="CHEBI:30616"/>
        <dbReference type="ChEBI" id="CHEBI:33019"/>
        <dbReference type="ChEBI" id="CHEBI:57966"/>
        <dbReference type="ChEBI" id="CHEBI:456215"/>
        <dbReference type="EC" id="6.3.2.1"/>
    </reaction>
</comment>
<dbReference type="Gene3D" id="3.30.1300.10">
    <property type="entry name" value="Pantoate-beta-alanine ligase, C-terminal domain"/>
    <property type="match status" value="1"/>
</dbReference>
<keyword evidence="6 8" id="KW-0067">ATP-binding</keyword>
<evidence type="ECO:0000256" key="1">
    <source>
        <dbReference type="ARBA" id="ARBA00004990"/>
    </source>
</evidence>
<dbReference type="InterPro" id="IPR004821">
    <property type="entry name" value="Cyt_trans-like"/>
</dbReference>
<feature type="binding site" evidence="8">
    <location>
        <position position="61"/>
    </location>
    <ligand>
        <name>(R)-pantoate</name>
        <dbReference type="ChEBI" id="CHEBI:15980"/>
    </ligand>
</feature>
<evidence type="ECO:0000256" key="8">
    <source>
        <dbReference type="HAMAP-Rule" id="MF_00158"/>
    </source>
</evidence>
<dbReference type="InterPro" id="IPR014729">
    <property type="entry name" value="Rossmann-like_a/b/a_fold"/>
</dbReference>
<comment type="subcellular location">
    <subcellularLocation>
        <location evidence="8">Cytoplasm</location>
    </subcellularLocation>
</comment>
<feature type="binding site" evidence="8">
    <location>
        <position position="178"/>
    </location>
    <ligand>
        <name>ATP</name>
        <dbReference type="ChEBI" id="CHEBI:30616"/>
    </ligand>
</feature>
<dbReference type="Gene3D" id="3.40.50.620">
    <property type="entry name" value="HUPs"/>
    <property type="match status" value="1"/>
</dbReference>
<dbReference type="NCBIfam" id="TIGR00018">
    <property type="entry name" value="panC"/>
    <property type="match status" value="1"/>
</dbReference>
<comment type="caution">
    <text evidence="9">The sequence shown here is derived from an EMBL/GenBank/DDBJ whole genome shotgun (WGS) entry which is preliminary data.</text>
</comment>
<dbReference type="PANTHER" id="PTHR21299:SF1">
    <property type="entry name" value="PANTOATE--BETA-ALANINE LIGASE"/>
    <property type="match status" value="1"/>
</dbReference>
<evidence type="ECO:0000256" key="6">
    <source>
        <dbReference type="ARBA" id="ARBA00022840"/>
    </source>
</evidence>
<keyword evidence="5 8" id="KW-0547">Nucleotide-binding</keyword>
<comment type="subunit">
    <text evidence="8">Homodimer.</text>
</comment>
<feature type="binding site" evidence="8">
    <location>
        <begin position="149"/>
        <end position="152"/>
    </location>
    <ligand>
        <name>ATP</name>
        <dbReference type="ChEBI" id="CHEBI:30616"/>
    </ligand>
</feature>
<dbReference type="EC" id="6.3.2.1" evidence="8"/>
<comment type="miscellaneous">
    <text evidence="8">The reaction proceeds by a bi uni uni bi ping pong mechanism.</text>
</comment>
<dbReference type="RefSeq" id="WP_251595211.1">
    <property type="nucleotide sequence ID" value="NZ_JAMLJI010000004.1"/>
</dbReference>
<dbReference type="SUPFAM" id="SSF52374">
    <property type="entry name" value="Nucleotidylyl transferase"/>
    <property type="match status" value="1"/>
</dbReference>
<dbReference type="CDD" id="cd00560">
    <property type="entry name" value="PanC"/>
    <property type="match status" value="1"/>
</dbReference>
<comment type="function">
    <text evidence="8">Catalyzes the condensation of pantoate with beta-alanine in an ATP-dependent reaction via a pantoyl-adenylate intermediate.</text>
</comment>
<dbReference type="Proteomes" id="UP001269375">
    <property type="component" value="Unassembled WGS sequence"/>
</dbReference>
<evidence type="ECO:0000313" key="9">
    <source>
        <dbReference type="EMBL" id="MDR5897031.1"/>
    </source>
</evidence>
<feature type="binding site" evidence="8">
    <location>
        <begin position="186"/>
        <end position="189"/>
    </location>
    <ligand>
        <name>ATP</name>
        <dbReference type="ChEBI" id="CHEBI:30616"/>
    </ligand>
</feature>